<dbReference type="OrthoDB" id="1741844at2759"/>
<name>A0A7J7LJR1_9MAGN</name>
<evidence type="ECO:0000259" key="3">
    <source>
        <dbReference type="Pfam" id="PF05183"/>
    </source>
</evidence>
<evidence type="ECO:0000256" key="2">
    <source>
        <dbReference type="SAM" id="MobiDB-lite"/>
    </source>
</evidence>
<dbReference type="EC" id="2.7.7.48" evidence="1"/>
<evidence type="ECO:0000313" key="5">
    <source>
        <dbReference type="Proteomes" id="UP000541444"/>
    </source>
</evidence>
<keyword evidence="1" id="KW-0696">RNA-directed RNA polymerase</keyword>
<dbReference type="Proteomes" id="UP000541444">
    <property type="component" value="Unassembled WGS sequence"/>
</dbReference>
<dbReference type="GO" id="GO:0030422">
    <property type="term" value="P:siRNA processing"/>
    <property type="evidence" value="ECO:0007669"/>
    <property type="project" value="TreeGrafter"/>
</dbReference>
<dbReference type="EMBL" id="JACGCM010002241">
    <property type="protein sequence ID" value="KAF6142770.1"/>
    <property type="molecule type" value="Genomic_DNA"/>
</dbReference>
<dbReference type="PANTHER" id="PTHR23079">
    <property type="entry name" value="RNA-DEPENDENT RNA POLYMERASE"/>
    <property type="match status" value="1"/>
</dbReference>
<reference evidence="4 5" key="1">
    <citation type="journal article" date="2020" name="IScience">
        <title>Genome Sequencing of the Endangered Kingdonia uniflora (Circaeasteraceae, Ranunculales) Reveals Potential Mechanisms of Evolutionary Specialization.</title>
        <authorList>
            <person name="Sun Y."/>
            <person name="Deng T."/>
            <person name="Zhang A."/>
            <person name="Moore M.J."/>
            <person name="Landis J.B."/>
            <person name="Lin N."/>
            <person name="Zhang H."/>
            <person name="Zhang X."/>
            <person name="Huang J."/>
            <person name="Zhang X."/>
            <person name="Sun H."/>
            <person name="Wang H."/>
        </authorList>
    </citation>
    <scope>NUCLEOTIDE SEQUENCE [LARGE SCALE GENOMIC DNA]</scope>
    <source>
        <strain evidence="4">TB1705</strain>
        <tissue evidence="4">Leaf</tissue>
    </source>
</reference>
<keyword evidence="1" id="KW-0548">Nucleotidyltransferase</keyword>
<comment type="function">
    <text evidence="1">Probably involved in the RNA silencing pathway and required for the generation of small interfering RNAs (siRNAs).</text>
</comment>
<comment type="catalytic activity">
    <reaction evidence="1">
        <text>RNA(n) + a ribonucleoside 5'-triphosphate = RNA(n+1) + diphosphate</text>
        <dbReference type="Rhea" id="RHEA:21248"/>
        <dbReference type="Rhea" id="RHEA-COMP:14527"/>
        <dbReference type="Rhea" id="RHEA-COMP:17342"/>
        <dbReference type="ChEBI" id="CHEBI:33019"/>
        <dbReference type="ChEBI" id="CHEBI:61557"/>
        <dbReference type="ChEBI" id="CHEBI:140395"/>
        <dbReference type="EC" id="2.7.7.48"/>
    </reaction>
</comment>
<protein>
    <recommendedName>
        <fullName evidence="1">RNA-dependent RNA polymerase</fullName>
        <ecNumber evidence="1">2.7.7.48</ecNumber>
    </recommendedName>
</protein>
<feature type="region of interest" description="Disordered" evidence="2">
    <location>
        <begin position="1"/>
        <end position="26"/>
    </location>
</feature>
<evidence type="ECO:0000256" key="1">
    <source>
        <dbReference type="RuleBase" id="RU363098"/>
    </source>
</evidence>
<dbReference type="PANTHER" id="PTHR23079:SF55">
    <property type="entry name" value="RNA-DIRECTED RNA POLYMERASE"/>
    <property type="match status" value="1"/>
</dbReference>
<organism evidence="4 5">
    <name type="scientific">Kingdonia uniflora</name>
    <dbReference type="NCBI Taxonomy" id="39325"/>
    <lineage>
        <taxon>Eukaryota</taxon>
        <taxon>Viridiplantae</taxon>
        <taxon>Streptophyta</taxon>
        <taxon>Embryophyta</taxon>
        <taxon>Tracheophyta</taxon>
        <taxon>Spermatophyta</taxon>
        <taxon>Magnoliopsida</taxon>
        <taxon>Ranunculales</taxon>
        <taxon>Circaeasteraceae</taxon>
        <taxon>Kingdonia</taxon>
    </lineage>
</organism>
<dbReference type="GO" id="GO:0003968">
    <property type="term" value="F:RNA-directed RNA polymerase activity"/>
    <property type="evidence" value="ECO:0007669"/>
    <property type="project" value="UniProtKB-KW"/>
</dbReference>
<sequence>MVRGLPSSSVNPASAPNLGGTNTTPAATRIVGSDEAFGGSLFPGLGVNGFGSGGASGILGAAIGTVASPERLVWRMVKNDEPDQYCLFHILQLPSKTIQIRPSMIKVKPDPKLVDSETVNSMEIVSTSNPPKKTSFLSKYLIPLLHYGGVPMDYFMDLLISALEDSQKAQYHKLAALRVAVQYGKMDDYLVPRMILCGMPLDEPYLQYRLSKIMAAERKGLKGGKIPVSESYYLMGTADPTGLLNSDEVCIIMYVSL</sequence>
<proteinExistence type="inferred from homology"/>
<gene>
    <name evidence="4" type="ORF">GIB67_023252</name>
</gene>
<keyword evidence="1" id="KW-0808">Transferase</keyword>
<feature type="compositionally biased region" description="Low complexity" evidence="2">
    <location>
        <begin position="1"/>
        <end position="17"/>
    </location>
</feature>
<comment type="similarity">
    <text evidence="1">Belongs to the RdRP family.</text>
</comment>
<comment type="caution">
    <text evidence="4">The sequence shown here is derived from an EMBL/GenBank/DDBJ whole genome shotgun (WGS) entry which is preliminary data.</text>
</comment>
<keyword evidence="5" id="KW-1185">Reference proteome</keyword>
<evidence type="ECO:0000313" key="4">
    <source>
        <dbReference type="EMBL" id="KAF6142770.1"/>
    </source>
</evidence>
<dbReference type="Pfam" id="PF05183">
    <property type="entry name" value="RdRP"/>
    <property type="match status" value="1"/>
</dbReference>
<dbReference type="GO" id="GO:0003723">
    <property type="term" value="F:RNA binding"/>
    <property type="evidence" value="ECO:0007669"/>
    <property type="project" value="UniProtKB-KW"/>
</dbReference>
<dbReference type="AlphaFoldDB" id="A0A7J7LJR1"/>
<keyword evidence="1" id="KW-0694">RNA-binding</keyword>
<dbReference type="GO" id="GO:0031380">
    <property type="term" value="C:nuclear RNA-directed RNA polymerase complex"/>
    <property type="evidence" value="ECO:0007669"/>
    <property type="project" value="TreeGrafter"/>
</dbReference>
<dbReference type="InterPro" id="IPR007855">
    <property type="entry name" value="RDRP"/>
</dbReference>
<dbReference type="InterPro" id="IPR057596">
    <property type="entry name" value="RDRP_core"/>
</dbReference>
<feature type="domain" description="RDRP core" evidence="3">
    <location>
        <begin position="94"/>
        <end position="252"/>
    </location>
</feature>
<keyword evidence="1" id="KW-0943">RNA-mediated gene silencing</keyword>
<accession>A0A7J7LJR1</accession>